<sequence length="550" mass="63998">MYRYYKTKQISEAQEKIIQENNQHIKIIDVSEKTFHNTRKNILEQKALLKNAEQNFEILKKTAKDIKGILFAKENMIKHLSKLLESVKDTLKSIEKLNEIITTRKSKEFLENFITISELENLIASIKLREGTSLPFEINELTFDLMKSLFKFKVTYVNNVIYVSMLIPLKDKNSNDFDLQRIFSVPMIENDTLTYIIPSSDYILISGNGAIFSPVDIENCNKYDEIYYCENIHDIFRKEHACFLNDANETDEKAKVFSHCKFGNVTFDGFKVENLPMKNALLVITNTEKTLTAEKIGTREKGSIKLTKGSHMLRSKKLIKLNFNDAYFKFGGNDFSNVTIEKLFEMHSTNFSKKLNLKYKSINIYQMKAKTDANILNENQNKLMNEYLEVEKIKESYRKNNFFSLDWRFCITSITLGTLIRIFLFKKRCSVEGIDNSILERMCEVNVFMHPFEEESISSSYVWKHHQSQTNSPIEQNTITPHNQHQSIISPNTQSQTNSPIEQNTITPHNQHQSIISPNTQTPIINYYQTFNNYLPPSTSLNPPPYENNN</sequence>
<evidence type="ECO:0000313" key="4">
    <source>
        <dbReference type="Proteomes" id="UP001107558"/>
    </source>
</evidence>
<accession>A0A9J6C2P1</accession>
<keyword evidence="4" id="KW-1185">Reference proteome</keyword>
<dbReference type="AlphaFoldDB" id="A0A9J6C2P1"/>
<gene>
    <name evidence="3" type="ORF">PVAND_006281</name>
</gene>
<protein>
    <submittedName>
        <fullName evidence="3">Uncharacterized protein</fullName>
    </submittedName>
</protein>
<organism evidence="3 4">
    <name type="scientific">Polypedilum vanderplanki</name>
    <name type="common">Sleeping chironomid midge</name>
    <dbReference type="NCBI Taxonomy" id="319348"/>
    <lineage>
        <taxon>Eukaryota</taxon>
        <taxon>Metazoa</taxon>
        <taxon>Ecdysozoa</taxon>
        <taxon>Arthropoda</taxon>
        <taxon>Hexapoda</taxon>
        <taxon>Insecta</taxon>
        <taxon>Pterygota</taxon>
        <taxon>Neoptera</taxon>
        <taxon>Endopterygota</taxon>
        <taxon>Diptera</taxon>
        <taxon>Nematocera</taxon>
        <taxon>Chironomoidea</taxon>
        <taxon>Chironomidae</taxon>
        <taxon>Chironominae</taxon>
        <taxon>Polypedilum</taxon>
        <taxon>Polypedilum</taxon>
    </lineage>
</organism>
<keyword evidence="1" id="KW-0175">Coiled coil</keyword>
<evidence type="ECO:0000256" key="2">
    <source>
        <dbReference type="SAM" id="MobiDB-lite"/>
    </source>
</evidence>
<reference evidence="3" key="1">
    <citation type="submission" date="2021-03" db="EMBL/GenBank/DDBJ databases">
        <title>Chromosome level genome of the anhydrobiotic midge Polypedilum vanderplanki.</title>
        <authorList>
            <person name="Yoshida Y."/>
            <person name="Kikawada T."/>
            <person name="Gusev O."/>
        </authorList>
    </citation>
    <scope>NUCLEOTIDE SEQUENCE</scope>
    <source>
        <strain evidence="3">NIAS01</strain>
        <tissue evidence="3">Whole body or cell culture</tissue>
    </source>
</reference>
<feature type="region of interest" description="Disordered" evidence="2">
    <location>
        <begin position="472"/>
        <end position="517"/>
    </location>
</feature>
<comment type="caution">
    <text evidence="3">The sequence shown here is derived from an EMBL/GenBank/DDBJ whole genome shotgun (WGS) entry which is preliminary data.</text>
</comment>
<dbReference type="Proteomes" id="UP001107558">
    <property type="component" value="Chromosome 2"/>
</dbReference>
<proteinExistence type="predicted"/>
<name>A0A9J6C2P1_POLVA</name>
<dbReference type="EMBL" id="JADBJN010000002">
    <property type="protein sequence ID" value="KAG5676444.1"/>
    <property type="molecule type" value="Genomic_DNA"/>
</dbReference>
<evidence type="ECO:0000313" key="3">
    <source>
        <dbReference type="EMBL" id="KAG5676444.1"/>
    </source>
</evidence>
<evidence type="ECO:0000256" key="1">
    <source>
        <dbReference type="SAM" id="Coils"/>
    </source>
</evidence>
<feature type="coiled-coil region" evidence="1">
    <location>
        <begin position="35"/>
        <end position="97"/>
    </location>
</feature>